<dbReference type="SUPFAM" id="SSF53098">
    <property type="entry name" value="Ribonuclease H-like"/>
    <property type="match status" value="1"/>
</dbReference>
<evidence type="ECO:0000256" key="1">
    <source>
        <dbReference type="SAM" id="MobiDB-lite"/>
    </source>
</evidence>
<dbReference type="PANTHER" id="PTHR30231">
    <property type="entry name" value="DNA POLYMERASE III SUBUNIT EPSILON"/>
    <property type="match status" value="1"/>
</dbReference>
<reference evidence="3 4" key="1">
    <citation type="submission" date="2024-05" db="EMBL/GenBank/DDBJ databases">
        <title>Three bacterial strains, DH-69, EH-24, and ECK-19 isolated from coastal sediments.</title>
        <authorList>
            <person name="Ye Y.-Q."/>
            <person name="Du Z.-J."/>
        </authorList>
    </citation>
    <scope>NUCLEOTIDE SEQUENCE [LARGE SCALE GENOMIC DNA]</scope>
    <source>
        <strain evidence="3 4">ECK-19</strain>
    </source>
</reference>
<evidence type="ECO:0000313" key="3">
    <source>
        <dbReference type="EMBL" id="MEX6632209.1"/>
    </source>
</evidence>
<comment type="caution">
    <text evidence="3">The sequence shown here is derived from an EMBL/GenBank/DDBJ whole genome shotgun (WGS) entry which is preliminary data.</text>
</comment>
<keyword evidence="3" id="KW-0269">Exonuclease</keyword>
<dbReference type="RefSeq" id="WP_369312056.1">
    <property type="nucleotide sequence ID" value="NZ_JBEHZE010000001.1"/>
</dbReference>
<dbReference type="GO" id="GO:0004527">
    <property type="term" value="F:exonuclease activity"/>
    <property type="evidence" value="ECO:0007669"/>
    <property type="project" value="UniProtKB-KW"/>
</dbReference>
<evidence type="ECO:0000259" key="2">
    <source>
        <dbReference type="SMART" id="SM00479"/>
    </source>
</evidence>
<proteinExistence type="predicted"/>
<dbReference type="PANTHER" id="PTHR30231:SF42">
    <property type="entry name" value="EXONUCLEASE"/>
    <property type="match status" value="1"/>
</dbReference>
<dbReference type="Pfam" id="PF00929">
    <property type="entry name" value="RNase_T"/>
    <property type="match status" value="1"/>
</dbReference>
<dbReference type="InterPro" id="IPR036420">
    <property type="entry name" value="BRCT_dom_sf"/>
</dbReference>
<dbReference type="EMBL" id="JBEHZE010000001">
    <property type="protein sequence ID" value="MEX6632209.1"/>
    <property type="molecule type" value="Genomic_DNA"/>
</dbReference>
<dbReference type="SMART" id="SM00479">
    <property type="entry name" value="EXOIII"/>
    <property type="match status" value="1"/>
</dbReference>
<organism evidence="3 4">
    <name type="scientific">Hyphococcus lacteus</name>
    <dbReference type="NCBI Taxonomy" id="3143536"/>
    <lineage>
        <taxon>Bacteria</taxon>
        <taxon>Pseudomonadati</taxon>
        <taxon>Pseudomonadota</taxon>
        <taxon>Alphaproteobacteria</taxon>
        <taxon>Parvularculales</taxon>
        <taxon>Parvularculaceae</taxon>
        <taxon>Hyphococcus</taxon>
    </lineage>
</organism>
<dbReference type="InterPro" id="IPR012337">
    <property type="entry name" value="RNaseH-like_sf"/>
</dbReference>
<sequence length="288" mass="31823">MDFVALDIETSNSDLTSICQIGIAKFVGGHFVEGWITYVNPQSWFGNRHTKIHGIAKKDIAKAPTFKQISNQLRARLSGMPVVTHAHFDRLAIDGACKKFGVPIIDCRWYDSSIVVRRSWKKFSRFGFGLANASREIGYKFSHHDALEDAKAAGHIVVAASVKTGKSIETLLSQAEHKIKKKKESPTKDRNPKSPPGKTITFTGTLSVDRESLLCLVEKAGYEIAPNVTATTEVLCVGKYNEAHIPAGQKSTKHKKAEHLISEGHSIRIVTESEFLKMTANGKNIHPF</sequence>
<protein>
    <submittedName>
        <fullName evidence="3">Exonuclease domain-containing protein</fullName>
    </submittedName>
</protein>
<feature type="region of interest" description="Disordered" evidence="1">
    <location>
        <begin position="176"/>
        <end position="200"/>
    </location>
</feature>
<keyword evidence="3" id="KW-0378">Hydrolase</keyword>
<evidence type="ECO:0000313" key="4">
    <source>
        <dbReference type="Proteomes" id="UP001560685"/>
    </source>
</evidence>
<feature type="domain" description="Exonuclease" evidence="2">
    <location>
        <begin position="2"/>
        <end position="167"/>
    </location>
</feature>
<gene>
    <name evidence="3" type="ORF">ABFZ84_01490</name>
</gene>
<accession>A0ABV3Z087</accession>
<dbReference type="SUPFAM" id="SSF52113">
    <property type="entry name" value="BRCT domain"/>
    <property type="match status" value="1"/>
</dbReference>
<dbReference type="Proteomes" id="UP001560685">
    <property type="component" value="Unassembled WGS sequence"/>
</dbReference>
<keyword evidence="3" id="KW-0540">Nuclease</keyword>
<name>A0ABV3Z087_9PROT</name>
<dbReference type="InterPro" id="IPR036397">
    <property type="entry name" value="RNaseH_sf"/>
</dbReference>
<dbReference type="Gene3D" id="3.40.50.10190">
    <property type="entry name" value="BRCT domain"/>
    <property type="match status" value="1"/>
</dbReference>
<keyword evidence="4" id="KW-1185">Reference proteome</keyword>
<dbReference type="Gene3D" id="3.30.420.10">
    <property type="entry name" value="Ribonuclease H-like superfamily/Ribonuclease H"/>
    <property type="match status" value="1"/>
</dbReference>
<dbReference type="InterPro" id="IPR013520">
    <property type="entry name" value="Ribonucl_H"/>
</dbReference>